<organism evidence="6 7">
    <name type="scientific">Faunimonas pinastri</name>
    <dbReference type="NCBI Taxonomy" id="1855383"/>
    <lineage>
        <taxon>Bacteria</taxon>
        <taxon>Pseudomonadati</taxon>
        <taxon>Pseudomonadota</taxon>
        <taxon>Alphaproteobacteria</taxon>
        <taxon>Hyphomicrobiales</taxon>
        <taxon>Afifellaceae</taxon>
        <taxon>Faunimonas</taxon>
    </lineage>
</organism>
<dbReference type="SUPFAM" id="SSF52540">
    <property type="entry name" value="P-loop containing nucleoside triphosphate hydrolases"/>
    <property type="match status" value="1"/>
</dbReference>
<sequence length="396" mass="42708">MAPAWDKVPSWRDGPPVSLFPDEIDLVDSRDVAVALRGLTKSFDGRAVLAGLSLRVERGEFLAIVGPSGSGKTTLLRIVAGFERPDEGSVEIGGRDVTLDPPERRRVNTVFQSYALFPHMNVLENVAYGPRMQGLSRRGRHARARDMLALVRLEGVAGQRPHELSGGMQQRVALARALANEPEVLLLDEPLGALDRKLRDEMQRELRRVQAELGATFLYITHDQEEAFGMADRLAVMRDGRFVQVGTPSEVYDDPADAWVALFVGSGNAIPGRVETIGPHPVIATDFGPLHAGGGADLARGSDALVVVRPEATRFSAWDESEGGPNRIPADLVDIVTLGSSMRLRARTAGGLDLESVRPRTEPGSPGQLAPGSRIAVSFAAEAARVYRPDPGLRTG</sequence>
<feature type="domain" description="ABC transporter" evidence="5">
    <location>
        <begin position="34"/>
        <end position="264"/>
    </location>
</feature>
<dbReference type="OrthoDB" id="9802264at2"/>
<dbReference type="SMART" id="SM00382">
    <property type="entry name" value="AAA"/>
    <property type="match status" value="1"/>
</dbReference>
<dbReference type="Pfam" id="PF08402">
    <property type="entry name" value="TOBE_2"/>
    <property type="match status" value="1"/>
</dbReference>
<dbReference type="GO" id="GO:0022857">
    <property type="term" value="F:transmembrane transporter activity"/>
    <property type="evidence" value="ECO:0007669"/>
    <property type="project" value="InterPro"/>
</dbReference>
<dbReference type="PANTHER" id="PTHR42781">
    <property type="entry name" value="SPERMIDINE/PUTRESCINE IMPORT ATP-BINDING PROTEIN POTA"/>
    <property type="match status" value="1"/>
</dbReference>
<dbReference type="SUPFAM" id="SSF50331">
    <property type="entry name" value="MOP-like"/>
    <property type="match status" value="1"/>
</dbReference>
<dbReference type="PANTHER" id="PTHR42781:SF4">
    <property type="entry name" value="SPERMIDINE_PUTRESCINE IMPORT ATP-BINDING PROTEIN POTA"/>
    <property type="match status" value="1"/>
</dbReference>
<dbReference type="EMBL" id="FOFG01000009">
    <property type="protein sequence ID" value="SEQ93802.1"/>
    <property type="molecule type" value="Genomic_DNA"/>
</dbReference>
<proteinExistence type="inferred from homology"/>
<dbReference type="GO" id="GO:0016887">
    <property type="term" value="F:ATP hydrolysis activity"/>
    <property type="evidence" value="ECO:0007669"/>
    <property type="project" value="InterPro"/>
</dbReference>
<reference evidence="6 7" key="1">
    <citation type="submission" date="2016-10" db="EMBL/GenBank/DDBJ databases">
        <authorList>
            <person name="de Groot N.N."/>
        </authorList>
    </citation>
    <scope>NUCLEOTIDE SEQUENCE [LARGE SCALE GENOMIC DNA]</scope>
    <source>
        <strain evidence="6 7">A52C2</strain>
    </source>
</reference>
<keyword evidence="2" id="KW-0813">Transport</keyword>
<protein>
    <submittedName>
        <fullName evidence="6">Spermidine/putrescine transport system ATP-binding protein</fullName>
    </submittedName>
</protein>
<dbReference type="GO" id="GO:0043190">
    <property type="term" value="C:ATP-binding cassette (ABC) transporter complex"/>
    <property type="evidence" value="ECO:0007669"/>
    <property type="project" value="InterPro"/>
</dbReference>
<evidence type="ECO:0000259" key="5">
    <source>
        <dbReference type="PROSITE" id="PS50893"/>
    </source>
</evidence>
<dbReference type="GO" id="GO:0005524">
    <property type="term" value="F:ATP binding"/>
    <property type="evidence" value="ECO:0007669"/>
    <property type="project" value="UniProtKB-KW"/>
</dbReference>
<dbReference type="Proteomes" id="UP000199647">
    <property type="component" value="Unassembled WGS sequence"/>
</dbReference>
<dbReference type="Gene3D" id="2.40.50.100">
    <property type="match status" value="1"/>
</dbReference>
<dbReference type="InterPro" id="IPR003593">
    <property type="entry name" value="AAA+_ATPase"/>
</dbReference>
<dbReference type="InterPro" id="IPR050093">
    <property type="entry name" value="ABC_SmlMolc_Importer"/>
</dbReference>
<dbReference type="PROSITE" id="PS00211">
    <property type="entry name" value="ABC_TRANSPORTER_1"/>
    <property type="match status" value="1"/>
</dbReference>
<dbReference type="Pfam" id="PF00005">
    <property type="entry name" value="ABC_tran"/>
    <property type="match status" value="1"/>
</dbReference>
<dbReference type="GO" id="GO:0015697">
    <property type="term" value="P:quaternary ammonium group transport"/>
    <property type="evidence" value="ECO:0007669"/>
    <property type="project" value="UniProtKB-ARBA"/>
</dbReference>
<dbReference type="PROSITE" id="PS50893">
    <property type="entry name" value="ABC_TRANSPORTER_2"/>
    <property type="match status" value="1"/>
</dbReference>
<evidence type="ECO:0000256" key="3">
    <source>
        <dbReference type="ARBA" id="ARBA00022741"/>
    </source>
</evidence>
<name>A0A1H9K3W5_9HYPH</name>
<dbReference type="InterPro" id="IPR017871">
    <property type="entry name" value="ABC_transporter-like_CS"/>
</dbReference>
<dbReference type="FunFam" id="3.40.50.300:FF:000425">
    <property type="entry name" value="Probable ABC transporter, ATP-binding subunit"/>
    <property type="match status" value="1"/>
</dbReference>
<evidence type="ECO:0000256" key="1">
    <source>
        <dbReference type="ARBA" id="ARBA00005417"/>
    </source>
</evidence>
<dbReference type="AlphaFoldDB" id="A0A1H9K3W5"/>
<evidence type="ECO:0000313" key="7">
    <source>
        <dbReference type="Proteomes" id="UP000199647"/>
    </source>
</evidence>
<accession>A0A1H9K3W5</accession>
<gene>
    <name evidence="6" type="ORF">SAMN05216548_10970</name>
</gene>
<keyword evidence="7" id="KW-1185">Reference proteome</keyword>
<dbReference type="InterPro" id="IPR027417">
    <property type="entry name" value="P-loop_NTPase"/>
</dbReference>
<dbReference type="InterPro" id="IPR013611">
    <property type="entry name" value="Transp-assoc_OB_typ2"/>
</dbReference>
<keyword evidence="4 6" id="KW-0067">ATP-binding</keyword>
<dbReference type="STRING" id="1855383.SAMN05216548_10970"/>
<dbReference type="Gene3D" id="3.40.50.300">
    <property type="entry name" value="P-loop containing nucleotide triphosphate hydrolases"/>
    <property type="match status" value="1"/>
</dbReference>
<dbReference type="InterPro" id="IPR008995">
    <property type="entry name" value="Mo/tungstate-bd_C_term_dom"/>
</dbReference>
<evidence type="ECO:0000256" key="4">
    <source>
        <dbReference type="ARBA" id="ARBA00022840"/>
    </source>
</evidence>
<dbReference type="InterPro" id="IPR003439">
    <property type="entry name" value="ABC_transporter-like_ATP-bd"/>
</dbReference>
<evidence type="ECO:0000313" key="6">
    <source>
        <dbReference type="EMBL" id="SEQ93802.1"/>
    </source>
</evidence>
<keyword evidence="3" id="KW-0547">Nucleotide-binding</keyword>
<evidence type="ECO:0000256" key="2">
    <source>
        <dbReference type="ARBA" id="ARBA00022448"/>
    </source>
</evidence>
<comment type="similarity">
    <text evidence="1">Belongs to the ABC transporter superfamily.</text>
</comment>